<feature type="non-terminal residue" evidence="1">
    <location>
        <position position="1"/>
    </location>
</feature>
<sequence length="28" mass="3315">ILENKEEFQQVRLLLMEQISSTILRAPD</sequence>
<reference evidence="1" key="1">
    <citation type="journal article" date="2010" name="Science">
        <title>Plasticity of animal genome architecture unmasked by rapid evolution of a pelagic tunicate.</title>
        <authorList>
            <person name="Denoeud F."/>
            <person name="Henriet S."/>
            <person name="Mungpakdee S."/>
            <person name="Aury J.M."/>
            <person name="Da Silva C."/>
            <person name="Brinkmann H."/>
            <person name="Mikhaleva J."/>
            <person name="Olsen L.C."/>
            <person name="Jubin C."/>
            <person name="Canestro C."/>
            <person name="Bouquet J.M."/>
            <person name="Danks G."/>
            <person name="Poulain J."/>
            <person name="Campsteijn C."/>
            <person name="Adamski M."/>
            <person name="Cross I."/>
            <person name="Yadetie F."/>
            <person name="Muffato M."/>
            <person name="Louis A."/>
            <person name="Butcher S."/>
            <person name="Tsagkogeorga G."/>
            <person name="Konrad A."/>
            <person name="Singh S."/>
            <person name="Jensen M.F."/>
            <person name="Cong E.H."/>
            <person name="Eikeseth-Otteraa H."/>
            <person name="Noel B."/>
            <person name="Anthouard V."/>
            <person name="Porcel B.M."/>
            <person name="Kachouri-Lafond R."/>
            <person name="Nishino A."/>
            <person name="Ugolini M."/>
            <person name="Chourrout P."/>
            <person name="Nishida H."/>
            <person name="Aasland R."/>
            <person name="Huzurbazar S."/>
            <person name="Westhof E."/>
            <person name="Delsuc F."/>
            <person name="Lehrach H."/>
            <person name="Reinhardt R."/>
            <person name="Weissenbach J."/>
            <person name="Roy S.W."/>
            <person name="Artiguenave F."/>
            <person name="Postlethwait J.H."/>
            <person name="Manak J.R."/>
            <person name="Thompson E.M."/>
            <person name="Jaillon O."/>
            <person name="Du Pasquier L."/>
            <person name="Boudinot P."/>
            <person name="Liberles D.A."/>
            <person name="Volff J.N."/>
            <person name="Philippe H."/>
            <person name="Lenhard B."/>
            <person name="Roest Crollius H."/>
            <person name="Wincker P."/>
            <person name="Chourrout D."/>
        </authorList>
    </citation>
    <scope>NUCLEOTIDE SEQUENCE [LARGE SCALE GENOMIC DNA]</scope>
</reference>
<accession>E4YN18</accession>
<name>E4YN18_OIKDI</name>
<proteinExistence type="predicted"/>
<dbReference type="Proteomes" id="UP000011014">
    <property type="component" value="Unassembled WGS sequence"/>
</dbReference>
<dbReference type="EMBL" id="FN654858">
    <property type="protein sequence ID" value="CBY36877.1"/>
    <property type="molecule type" value="Genomic_DNA"/>
</dbReference>
<gene>
    <name evidence="1" type="ORF">GSOID_T00029917001</name>
</gene>
<protein>
    <submittedName>
        <fullName evidence="1">Uncharacterized protein</fullName>
    </submittedName>
</protein>
<dbReference type="AlphaFoldDB" id="E4YN18"/>
<organism evidence="1">
    <name type="scientific">Oikopleura dioica</name>
    <name type="common">Tunicate</name>
    <dbReference type="NCBI Taxonomy" id="34765"/>
    <lineage>
        <taxon>Eukaryota</taxon>
        <taxon>Metazoa</taxon>
        <taxon>Chordata</taxon>
        <taxon>Tunicata</taxon>
        <taxon>Appendicularia</taxon>
        <taxon>Copelata</taxon>
        <taxon>Oikopleuridae</taxon>
        <taxon>Oikopleura</taxon>
    </lineage>
</organism>
<evidence type="ECO:0000313" key="1">
    <source>
        <dbReference type="EMBL" id="CBY36877.1"/>
    </source>
</evidence>